<dbReference type="InterPro" id="IPR058809">
    <property type="entry name" value="DUF8073_M"/>
</dbReference>
<organism evidence="5 8">
    <name type="scientific">Haloferax mediterranei (strain ATCC 33500 / DSM 1411 / JCM 8866 / NBRC 14739 / NCIMB 2177 / R-4)</name>
    <name type="common">Halobacterium mediterranei</name>
    <dbReference type="NCBI Taxonomy" id="523841"/>
    <lineage>
        <taxon>Archaea</taxon>
        <taxon>Methanobacteriati</taxon>
        <taxon>Methanobacteriota</taxon>
        <taxon>Stenosarchaea group</taxon>
        <taxon>Halobacteria</taxon>
        <taxon>Halobacteriales</taxon>
        <taxon>Haloferacaceae</taxon>
        <taxon>Haloferax</taxon>
    </lineage>
</organism>
<dbReference type="PATRIC" id="fig|523841.21.peg.2510"/>
<protein>
    <submittedName>
        <fullName evidence="5">Uncharacterized protein</fullName>
    </submittedName>
</protein>
<evidence type="ECO:0000313" key="9">
    <source>
        <dbReference type="Proteomes" id="UP000011603"/>
    </source>
</evidence>
<reference evidence="5" key="4">
    <citation type="submission" date="2014-05" db="EMBL/GenBank/DDBJ databases">
        <authorList>
            <person name="Wang L."/>
            <person name="Yang H."/>
            <person name="Xiang H."/>
        </authorList>
    </citation>
    <scope>NUCLEOTIDE SEQUENCE</scope>
    <source>
        <strain evidence="5">CGMCC 1.2087</strain>
    </source>
</reference>
<feature type="region of interest" description="Disordered" evidence="1">
    <location>
        <begin position="87"/>
        <end position="220"/>
    </location>
</feature>
<dbReference type="Pfam" id="PF26272">
    <property type="entry name" value="DUF8073_N"/>
    <property type="match status" value="1"/>
</dbReference>
<dbReference type="EMBL" id="CP001868">
    <property type="protein sequence ID" value="AFK19819.1"/>
    <property type="molecule type" value="Genomic_DNA"/>
</dbReference>
<evidence type="ECO:0000259" key="3">
    <source>
        <dbReference type="Pfam" id="PF26271"/>
    </source>
</evidence>
<feature type="compositionally biased region" description="Polar residues" evidence="1">
    <location>
        <begin position="271"/>
        <end position="283"/>
    </location>
</feature>
<evidence type="ECO:0000259" key="2">
    <source>
        <dbReference type="Pfam" id="PF26270"/>
    </source>
</evidence>
<evidence type="ECO:0000313" key="7">
    <source>
        <dbReference type="EMBL" id="QCQ73936.1"/>
    </source>
</evidence>
<feature type="compositionally biased region" description="Polar residues" evidence="1">
    <location>
        <begin position="102"/>
        <end position="111"/>
    </location>
</feature>
<keyword evidence="9" id="KW-1185">Reference proteome</keyword>
<reference evidence="6 9" key="3">
    <citation type="journal article" date="2014" name="PLoS Genet.">
        <title>Phylogenetically driven sequencing of extremely halophilic archaea reveals strategies for static and dynamic osmo-response.</title>
        <authorList>
            <person name="Becker E.A."/>
            <person name="Seitzer P.M."/>
            <person name="Tritt A."/>
            <person name="Larsen D."/>
            <person name="Krusor M."/>
            <person name="Yao A.I."/>
            <person name="Wu D."/>
            <person name="Madern D."/>
            <person name="Eisen J.A."/>
            <person name="Darling A.E."/>
            <person name="Facciotti M.T."/>
        </authorList>
    </citation>
    <scope>NUCLEOTIDE SEQUENCE [LARGE SCALE GENOMIC DNA]</scope>
    <source>
        <strain evidence="6">ATCC 33500</strain>
        <strain evidence="9">ATCC 33500 / DSM 1411 / JCM 8866 / NBRC 14739 / NCIMB 2177 / R-4</strain>
    </source>
</reference>
<feature type="domain" description="DUF8073" evidence="3">
    <location>
        <begin position="207"/>
        <end position="247"/>
    </location>
</feature>
<evidence type="ECO:0000313" key="5">
    <source>
        <dbReference type="EMBL" id="AFK19819.1"/>
    </source>
</evidence>
<sequence length="454" mass="47741">MGVVRNIQELTQVLEELHSISGTLTDVQLTSEGSSEDGIATASGTLEFPVAAAVGIDADRLSFSTPSGQSSEDGHLRIELDIELTPAAETTVDASTDRDADTTGSANTAQVHTDGGGVGVHPPGVRQTPPLEAAESPSASSTDATSVDDAVEAGTATNTASETSVDTSTESAASSNSGGSADATGVSTADTEDTGTDTDGAEDVPAHRDPAQLQAVYDEHKTFKEMTDALGVDVTPQTVRNQMIQHGIHQPNSYGETSSSESDEPSPSDSQGDATDMESQSDVRSVGVSEKPDTTSATRDAEREDKADRDTESEDKADTEGEDEIDTEGEDEIDTETKEKTDTVTETTAGSDATERETDEATETQPESTTASLPPLPEEFAHLELTTTEVCDAVEGAKTLYEVERTLGLDREPVRDLLSTLDLLELVTGRMVRRDQPSAAEPEIHERVHTALDA</sequence>
<reference evidence="7 10" key="5">
    <citation type="submission" date="2019-04" db="EMBL/GenBank/DDBJ databases">
        <title>Methylomes of two halophilic Archaea, Haloarcula marismortui and Haloferax mediterranei.</title>
        <authorList>
            <person name="DasSarma S."/>
            <person name="DasSarma P."/>
            <person name="DasSarma S."/>
            <person name="Fomenkov A."/>
            <person name="Vincze T."/>
            <person name="Anton B.P."/>
            <person name="Roberts R.J."/>
        </authorList>
    </citation>
    <scope>NUCLEOTIDE SEQUENCE [LARGE SCALE GENOMIC DNA]</scope>
    <source>
        <strain evidence="7">ATCC 33500</strain>
        <strain evidence="10">ATCC 33500 / DSM 1411 / JCM 8866 / NBRC 14739 / NCIMB 2177 / R-4</strain>
    </source>
</reference>
<feature type="domain" description="DUF8073" evidence="4">
    <location>
        <begin position="6"/>
        <end position="118"/>
    </location>
</feature>
<dbReference type="Proteomes" id="UP000006469">
    <property type="component" value="Chromosome"/>
</dbReference>
<dbReference type="EMBL" id="AOLO01000010">
    <property type="protein sequence ID" value="ELZ99781.1"/>
    <property type="molecule type" value="Genomic_DNA"/>
</dbReference>
<feature type="compositionally biased region" description="Polar residues" evidence="1">
    <location>
        <begin position="237"/>
        <end position="257"/>
    </location>
</feature>
<dbReference type="HOGENOM" id="CLU_602182_0_0_2"/>
<evidence type="ECO:0000313" key="6">
    <source>
        <dbReference type="EMBL" id="ELZ99781.1"/>
    </source>
</evidence>
<dbReference type="AlphaFoldDB" id="I3R6F9"/>
<evidence type="ECO:0000256" key="1">
    <source>
        <dbReference type="SAM" id="MobiDB-lite"/>
    </source>
</evidence>
<gene>
    <name evidence="5" type="ordered locus">HFX_2129</name>
    <name evidence="6" type="ORF">C439_12434</name>
    <name evidence="7" type="ORF">E6P09_01050</name>
</gene>
<dbReference type="Proteomes" id="UP000011603">
    <property type="component" value="Unassembled WGS sequence"/>
</dbReference>
<dbReference type="RefSeq" id="WP_004059536.1">
    <property type="nucleotide sequence ID" value="NC_017941.2"/>
</dbReference>
<dbReference type="PaxDb" id="523841-HFX_2129"/>
<dbReference type="Pfam" id="PF26270">
    <property type="entry name" value="DUF8073_C"/>
    <property type="match status" value="1"/>
</dbReference>
<dbReference type="EMBL" id="CP039139">
    <property type="protein sequence ID" value="QCQ73936.1"/>
    <property type="molecule type" value="Genomic_DNA"/>
</dbReference>
<feature type="compositionally biased region" description="Acidic residues" evidence="1">
    <location>
        <begin position="320"/>
        <end position="334"/>
    </location>
</feature>
<accession>I3R6F9</accession>
<feature type="compositionally biased region" description="Polar residues" evidence="1">
    <location>
        <begin position="155"/>
        <end position="166"/>
    </location>
</feature>
<dbReference type="GeneID" id="40154961"/>
<feature type="compositionally biased region" description="Low complexity" evidence="1">
    <location>
        <begin position="120"/>
        <end position="148"/>
    </location>
</feature>
<feature type="compositionally biased region" description="Basic and acidic residues" evidence="1">
    <location>
        <begin position="299"/>
        <end position="319"/>
    </location>
</feature>
<dbReference type="InterPro" id="IPR058811">
    <property type="entry name" value="DUF8073_N"/>
</dbReference>
<evidence type="ECO:0000313" key="10">
    <source>
        <dbReference type="Proteomes" id="UP000299011"/>
    </source>
</evidence>
<feature type="domain" description="DUF8073" evidence="2">
    <location>
        <begin position="389"/>
        <end position="451"/>
    </location>
</feature>
<feature type="compositionally biased region" description="Low complexity" evidence="1">
    <location>
        <begin position="167"/>
        <end position="189"/>
    </location>
</feature>
<dbReference type="OrthoDB" id="238089at2157"/>
<dbReference type="eggNOG" id="arCOG06198">
    <property type="taxonomic scope" value="Archaea"/>
</dbReference>
<dbReference type="Pfam" id="PF26271">
    <property type="entry name" value="DUF8073_M"/>
    <property type="match status" value="1"/>
</dbReference>
<reference evidence="5 8" key="2">
    <citation type="journal article" date="2012" name="J. Bacteriol.">
        <title>Complete genome sequence of the metabolically versatile halophilic archaeon Haloferax mediterranei, a poly(3-hydroxybutyrate-co-3-hydroxyvalerate) producer.</title>
        <authorList>
            <person name="Han J."/>
            <person name="Zhang F."/>
            <person name="Hou J."/>
            <person name="Liu X."/>
            <person name="Li M."/>
            <person name="Liu H."/>
            <person name="Cai L."/>
            <person name="Zhang B."/>
            <person name="Chen Y."/>
            <person name="Zhou J."/>
            <person name="Hu S."/>
            <person name="Xiang H."/>
        </authorList>
    </citation>
    <scope>NUCLEOTIDE SEQUENCE [LARGE SCALE GENOMIC DNA]</scope>
    <source>
        <strain evidence="8">ATCC 33500 / DSM 1411 / JCM 8866 / NBRC 14739 / NCIMB 2177 / R-4</strain>
        <strain evidence="5">CGMCC 1.2087</strain>
    </source>
</reference>
<evidence type="ECO:0000259" key="4">
    <source>
        <dbReference type="Pfam" id="PF26272"/>
    </source>
</evidence>
<name>I3R6F9_HALMT</name>
<dbReference type="KEGG" id="hme:HFX_2129"/>
<dbReference type="Proteomes" id="UP000299011">
    <property type="component" value="Chromosome"/>
</dbReference>
<reference evidence="5" key="1">
    <citation type="journal article" date="2012" name="Appl. Environ. Microbiol.">
        <title>Identification of the haloarchaeal phasin (PhaP) that functions in polyhydroxyalkanoate accumulation and granule formation in Haloferax mediterranei.</title>
        <authorList>
            <person name="Cai S."/>
            <person name="Cai L."/>
            <person name="Liu H."/>
            <person name="Liu X."/>
            <person name="Han J."/>
            <person name="Zhou J."/>
            <person name="Xiang H."/>
        </authorList>
    </citation>
    <scope>NUCLEOTIDE SEQUENCE</scope>
    <source>
        <strain evidence="5">CGMCC 1.2087</strain>
    </source>
</reference>
<dbReference type="InterPro" id="IPR058810">
    <property type="entry name" value="DUF8073_C"/>
</dbReference>
<feature type="compositionally biased region" description="Acidic residues" evidence="1">
    <location>
        <begin position="190"/>
        <end position="202"/>
    </location>
</feature>
<proteinExistence type="predicted"/>
<feature type="region of interest" description="Disordered" evidence="1">
    <location>
        <begin position="237"/>
        <end position="377"/>
    </location>
</feature>
<evidence type="ECO:0000313" key="8">
    <source>
        <dbReference type="Proteomes" id="UP000006469"/>
    </source>
</evidence>